<dbReference type="PROSITE" id="PS50943">
    <property type="entry name" value="HTH_CROC1"/>
    <property type="match status" value="1"/>
</dbReference>
<reference evidence="4" key="1">
    <citation type="submission" date="2017-02" db="EMBL/GenBank/DDBJ databases">
        <authorList>
            <person name="Varghese N."/>
            <person name="Submissions S."/>
        </authorList>
    </citation>
    <scope>NUCLEOTIDE SEQUENCE [LARGE SCALE GENOMIC DNA]</scope>
    <source>
        <strain evidence="4">ATCC 25662</strain>
    </source>
</reference>
<dbReference type="InterPro" id="IPR010982">
    <property type="entry name" value="Lambda_DNA-bd_dom_sf"/>
</dbReference>
<dbReference type="Proteomes" id="UP000243297">
    <property type="component" value="Unassembled WGS sequence"/>
</dbReference>
<organism evidence="3 4">
    <name type="scientific">Anaerorhabdus furcosa</name>
    <dbReference type="NCBI Taxonomy" id="118967"/>
    <lineage>
        <taxon>Bacteria</taxon>
        <taxon>Bacillati</taxon>
        <taxon>Bacillota</taxon>
        <taxon>Erysipelotrichia</taxon>
        <taxon>Erysipelotrichales</taxon>
        <taxon>Erysipelotrichaceae</taxon>
        <taxon>Anaerorhabdus</taxon>
    </lineage>
</organism>
<sequence>MPLQNKVKEYRTAAGINQQEFGRLVGVSRQTISSIECGDYHPSVLVALKIAKILKTTVEDVFEYVEDENE</sequence>
<dbReference type="SUPFAM" id="SSF47413">
    <property type="entry name" value="lambda repressor-like DNA-binding domains"/>
    <property type="match status" value="1"/>
</dbReference>
<evidence type="ECO:0000313" key="4">
    <source>
        <dbReference type="Proteomes" id="UP000243297"/>
    </source>
</evidence>
<dbReference type="InterPro" id="IPR001387">
    <property type="entry name" value="Cro/C1-type_HTH"/>
</dbReference>
<keyword evidence="1" id="KW-0238">DNA-binding</keyword>
<dbReference type="STRING" id="118967.SAMN02745191_0311"/>
<dbReference type="Pfam" id="PF01381">
    <property type="entry name" value="HTH_3"/>
    <property type="match status" value="1"/>
</dbReference>
<evidence type="ECO:0000259" key="2">
    <source>
        <dbReference type="PROSITE" id="PS50943"/>
    </source>
</evidence>
<evidence type="ECO:0000313" key="3">
    <source>
        <dbReference type="EMBL" id="SJZ37463.1"/>
    </source>
</evidence>
<dbReference type="EMBL" id="FUWY01000001">
    <property type="protein sequence ID" value="SJZ37463.1"/>
    <property type="molecule type" value="Genomic_DNA"/>
</dbReference>
<evidence type="ECO:0000256" key="1">
    <source>
        <dbReference type="ARBA" id="ARBA00023125"/>
    </source>
</evidence>
<protein>
    <submittedName>
        <fullName evidence="3">Putative transcriptional regulator</fullName>
    </submittedName>
</protein>
<dbReference type="GO" id="GO:0003677">
    <property type="term" value="F:DNA binding"/>
    <property type="evidence" value="ECO:0007669"/>
    <property type="project" value="UniProtKB-KW"/>
</dbReference>
<dbReference type="PANTHER" id="PTHR46558:SF12">
    <property type="entry name" value="DNA-BINDING PROTEIN"/>
    <property type="match status" value="1"/>
</dbReference>
<name>A0A1T4K551_9FIRM</name>
<accession>A0A1T4K551</accession>
<dbReference type="CDD" id="cd00093">
    <property type="entry name" value="HTH_XRE"/>
    <property type="match status" value="1"/>
</dbReference>
<feature type="domain" description="HTH cro/C1-type" evidence="2">
    <location>
        <begin position="7"/>
        <end position="61"/>
    </location>
</feature>
<dbReference type="OrthoDB" id="1357763at2"/>
<dbReference type="PANTHER" id="PTHR46558">
    <property type="entry name" value="TRACRIPTIONAL REGULATORY PROTEIN-RELATED-RELATED"/>
    <property type="match status" value="1"/>
</dbReference>
<dbReference type="RefSeq" id="WP_078710758.1">
    <property type="nucleotide sequence ID" value="NZ_FUWY01000001.1"/>
</dbReference>
<dbReference type="SMART" id="SM00530">
    <property type="entry name" value="HTH_XRE"/>
    <property type="match status" value="1"/>
</dbReference>
<gene>
    <name evidence="3" type="ORF">SAMN02745191_0311</name>
</gene>
<dbReference type="AlphaFoldDB" id="A0A1T4K551"/>
<keyword evidence="4" id="KW-1185">Reference proteome</keyword>
<proteinExistence type="predicted"/>
<dbReference type="Gene3D" id="1.10.260.40">
    <property type="entry name" value="lambda repressor-like DNA-binding domains"/>
    <property type="match status" value="1"/>
</dbReference>